<reference evidence="2" key="1">
    <citation type="journal article" date="2014" name="Int. J. Syst. Evol. Microbiol.">
        <title>Complete genome of a new Firmicutes species belonging to the dominant human colonic microbiota ('Ruminococcus bicirculans') reveals two chromosomes and a selective capacity to utilize plant glucans.</title>
        <authorList>
            <consortium name="NISC Comparative Sequencing Program"/>
            <person name="Wegmann U."/>
            <person name="Louis P."/>
            <person name="Goesmann A."/>
            <person name="Henrissat B."/>
            <person name="Duncan S.H."/>
            <person name="Flint H.J."/>
        </authorList>
    </citation>
    <scope>NUCLEOTIDE SEQUENCE</scope>
    <source>
        <strain evidence="2">NBRC 103855</strain>
    </source>
</reference>
<dbReference type="InterPro" id="IPR036182">
    <property type="entry name" value="PCuAC_sf"/>
</dbReference>
<keyword evidence="3" id="KW-1185">Reference proteome</keyword>
<evidence type="ECO:0000256" key="1">
    <source>
        <dbReference type="SAM" id="SignalP"/>
    </source>
</evidence>
<feature type="signal peptide" evidence="1">
    <location>
        <begin position="1"/>
        <end position="21"/>
    </location>
</feature>
<dbReference type="InterPro" id="IPR007410">
    <property type="entry name" value="LpqE-like"/>
</dbReference>
<gene>
    <name evidence="2" type="ORF">GCM10007913_09020</name>
</gene>
<dbReference type="PANTHER" id="PTHR36302">
    <property type="entry name" value="BLR7088 PROTEIN"/>
    <property type="match status" value="1"/>
</dbReference>
<accession>A0ABQ5UA05</accession>
<dbReference type="SUPFAM" id="SSF110087">
    <property type="entry name" value="DR1885-like metal-binding protein"/>
    <property type="match status" value="1"/>
</dbReference>
<dbReference type="EMBL" id="BSNG01000001">
    <property type="protein sequence ID" value="GLQ08970.1"/>
    <property type="molecule type" value="Genomic_DNA"/>
</dbReference>
<proteinExistence type="predicted"/>
<dbReference type="RefSeq" id="WP_284388340.1">
    <property type="nucleotide sequence ID" value="NZ_BSNG01000001.1"/>
</dbReference>
<dbReference type="PANTHER" id="PTHR36302:SF1">
    <property type="entry name" value="COPPER CHAPERONE PCU(A)C"/>
    <property type="match status" value="1"/>
</dbReference>
<dbReference type="Proteomes" id="UP001161406">
    <property type="component" value="Unassembled WGS sequence"/>
</dbReference>
<name>A0ABQ5UA05_9HYPH</name>
<protein>
    <recommendedName>
        <fullName evidence="4">Copper chaperone PCu(A)C</fullName>
    </recommendedName>
</protein>
<keyword evidence="1" id="KW-0732">Signal</keyword>
<evidence type="ECO:0000313" key="3">
    <source>
        <dbReference type="Proteomes" id="UP001161406"/>
    </source>
</evidence>
<dbReference type="Pfam" id="PF04314">
    <property type="entry name" value="PCuAC"/>
    <property type="match status" value="1"/>
</dbReference>
<evidence type="ECO:0000313" key="2">
    <source>
        <dbReference type="EMBL" id="GLQ08970.1"/>
    </source>
</evidence>
<dbReference type="Gene3D" id="2.60.40.1890">
    <property type="entry name" value="PCu(A)C copper chaperone"/>
    <property type="match status" value="1"/>
</dbReference>
<reference evidence="2" key="2">
    <citation type="submission" date="2023-01" db="EMBL/GenBank/DDBJ databases">
        <title>Draft genome sequence of Devosia yakushimensis strain NBRC 103855.</title>
        <authorList>
            <person name="Sun Q."/>
            <person name="Mori K."/>
        </authorList>
    </citation>
    <scope>NUCLEOTIDE SEQUENCE</scope>
    <source>
        <strain evidence="2">NBRC 103855</strain>
    </source>
</reference>
<comment type="caution">
    <text evidence="2">The sequence shown here is derived from an EMBL/GenBank/DDBJ whole genome shotgun (WGS) entry which is preliminary data.</text>
</comment>
<evidence type="ECO:0008006" key="4">
    <source>
        <dbReference type="Google" id="ProtNLM"/>
    </source>
</evidence>
<organism evidence="2 3">
    <name type="scientific">Devosia yakushimensis</name>
    <dbReference type="NCBI Taxonomy" id="470028"/>
    <lineage>
        <taxon>Bacteria</taxon>
        <taxon>Pseudomonadati</taxon>
        <taxon>Pseudomonadota</taxon>
        <taxon>Alphaproteobacteria</taxon>
        <taxon>Hyphomicrobiales</taxon>
        <taxon>Devosiaceae</taxon>
        <taxon>Devosia</taxon>
    </lineage>
</organism>
<sequence>MRLTMVLAAVLLSGSVLPALAQDHVHEVSAGAITLVHPWARAAKAGADTLVFMEIVNEGAADKLESASTAAAASVSIVGATLSDGEASYQEVGAVDIPAGDFDLDPNGLGLLLTGLTQDLEQGGDFELTVHFATAGDVTVHVEIEAADATQHSHAGHSH</sequence>
<feature type="chain" id="PRO_5046856069" description="Copper chaperone PCu(A)C" evidence="1">
    <location>
        <begin position="22"/>
        <end position="159"/>
    </location>
</feature>
<dbReference type="InterPro" id="IPR058248">
    <property type="entry name" value="Lxx211020-like"/>
</dbReference>